<feature type="signal peptide" evidence="2">
    <location>
        <begin position="1"/>
        <end position="28"/>
    </location>
</feature>
<evidence type="ECO:0000256" key="2">
    <source>
        <dbReference type="SAM" id="SignalP"/>
    </source>
</evidence>
<dbReference type="OrthoDB" id="270566at2759"/>
<name>V5AUN4_TRYCR</name>
<gene>
    <name evidence="3" type="ORF">TCDM_12676</name>
</gene>
<feature type="compositionally biased region" description="Basic and acidic residues" evidence="1">
    <location>
        <begin position="161"/>
        <end position="172"/>
    </location>
</feature>
<dbReference type="EMBL" id="AYLP01000653">
    <property type="protein sequence ID" value="ESS55833.1"/>
    <property type="molecule type" value="Genomic_DNA"/>
</dbReference>
<accession>V5AUN4</accession>
<comment type="caution">
    <text evidence="3">The sequence shown here is derived from an EMBL/GenBank/DDBJ whole genome shotgun (WGS) entry which is preliminary data.</text>
</comment>
<evidence type="ECO:0000313" key="3">
    <source>
        <dbReference type="EMBL" id="ESS55833.1"/>
    </source>
</evidence>
<reference evidence="3 4" key="1">
    <citation type="journal article" date="2014" name="Genome Announc.">
        <title>Trypanosoma cruzi Clone Dm28c Draft Genome Sequence.</title>
        <authorList>
            <person name="Grisard E.C."/>
            <person name="Teixeira S.M."/>
            <person name="de Almeida L.G."/>
            <person name="Stoco P.H."/>
            <person name="Gerber A.L."/>
            <person name="Talavera-Lopez C."/>
            <person name="Lima O.C."/>
            <person name="Andersson B."/>
            <person name="de Vasconcelos A.T."/>
        </authorList>
    </citation>
    <scope>NUCLEOTIDE SEQUENCE [LARGE SCALE GENOMIC DNA]</scope>
    <source>
        <strain evidence="3 4">Dm28c</strain>
    </source>
</reference>
<feature type="region of interest" description="Disordered" evidence="1">
    <location>
        <begin position="161"/>
        <end position="182"/>
    </location>
</feature>
<protein>
    <submittedName>
        <fullName evidence="3">Ribosomal P protein AGP2beta-1</fullName>
    </submittedName>
</protein>
<evidence type="ECO:0000313" key="4">
    <source>
        <dbReference type="Proteomes" id="UP000017861"/>
    </source>
</evidence>
<dbReference type="AlphaFoldDB" id="V5AUN4"/>
<sequence length="246" mass="27671">MTKKGTPLGWPFFFSLLSFALMTLQTRRDKYDTSQLTLSSLVALCADCSSFCLERTARVLDNQSRAPKGWENQFAAVAKQRRQEDCELCERYCHRVSSVCPASKDIELFEALGYKEVAKRTSLEGLPTVQQMSRCENAVSEFSRVLFSLAHKPSKVAFEDVDPKSGLKKSEEGGDGEPTELHKKVLSGGSIDDAILQRWSTARKGRAEMEEMGVLRSAEETASLRQELGRQRSEEYIKTRGTTPKW</sequence>
<evidence type="ECO:0000256" key="1">
    <source>
        <dbReference type="SAM" id="MobiDB-lite"/>
    </source>
</evidence>
<keyword evidence="2" id="KW-0732">Signal</keyword>
<feature type="region of interest" description="Disordered" evidence="1">
    <location>
        <begin position="218"/>
        <end position="246"/>
    </location>
</feature>
<dbReference type="VEuPathDB" id="TriTrypDB:TCDM_12676"/>
<organism evidence="3 4">
    <name type="scientific">Trypanosoma cruzi Dm28c</name>
    <dbReference type="NCBI Taxonomy" id="1416333"/>
    <lineage>
        <taxon>Eukaryota</taxon>
        <taxon>Discoba</taxon>
        <taxon>Euglenozoa</taxon>
        <taxon>Kinetoplastea</taxon>
        <taxon>Metakinetoplastina</taxon>
        <taxon>Trypanosomatida</taxon>
        <taxon>Trypanosomatidae</taxon>
        <taxon>Trypanosoma</taxon>
        <taxon>Schizotrypanum</taxon>
    </lineage>
</organism>
<feature type="chain" id="PRO_5004732619" evidence="2">
    <location>
        <begin position="29"/>
        <end position="246"/>
    </location>
</feature>
<proteinExistence type="predicted"/>
<dbReference type="Proteomes" id="UP000017861">
    <property type="component" value="Unassembled WGS sequence"/>
</dbReference>
<feature type="compositionally biased region" description="Basic and acidic residues" evidence="1">
    <location>
        <begin position="227"/>
        <end position="238"/>
    </location>
</feature>